<feature type="region of interest" description="Disordered" evidence="1">
    <location>
        <begin position="39"/>
        <end position="66"/>
    </location>
</feature>
<sequence length="66" mass="7648">MVSNMFLNPQSVLEPKTFMFACALCAEEARETAKKIKEYSVHSEPTDLSDSTKPEMMRTAQRNYKW</sequence>
<organism evidence="3 4">
    <name type="scientific">Toxocara canis</name>
    <name type="common">Canine roundworm</name>
    <dbReference type="NCBI Taxonomy" id="6265"/>
    <lineage>
        <taxon>Eukaryota</taxon>
        <taxon>Metazoa</taxon>
        <taxon>Ecdysozoa</taxon>
        <taxon>Nematoda</taxon>
        <taxon>Chromadorea</taxon>
        <taxon>Rhabditida</taxon>
        <taxon>Spirurina</taxon>
        <taxon>Ascaridomorpha</taxon>
        <taxon>Ascaridoidea</taxon>
        <taxon>Toxocaridae</taxon>
        <taxon>Toxocara</taxon>
    </lineage>
</organism>
<dbReference type="EMBL" id="UYWY01019689">
    <property type="protein sequence ID" value="VDM38798.1"/>
    <property type="molecule type" value="Genomic_DNA"/>
</dbReference>
<dbReference type="WBParaSite" id="TCNE_0000747701-mRNA-1">
    <property type="protein sequence ID" value="TCNE_0000747701-mRNA-1"/>
    <property type="gene ID" value="TCNE_0000747701"/>
</dbReference>
<evidence type="ECO:0000313" key="4">
    <source>
        <dbReference type="WBParaSite" id="TCNE_0000747701-mRNA-1"/>
    </source>
</evidence>
<reference evidence="2 3" key="2">
    <citation type="submission" date="2018-11" db="EMBL/GenBank/DDBJ databases">
        <authorList>
            <consortium name="Pathogen Informatics"/>
        </authorList>
    </citation>
    <scope>NUCLEOTIDE SEQUENCE [LARGE SCALE GENOMIC DNA]</scope>
</reference>
<name>A0A183UG57_TOXCA</name>
<feature type="compositionally biased region" description="Basic and acidic residues" evidence="1">
    <location>
        <begin position="39"/>
        <end position="56"/>
    </location>
</feature>
<dbReference type="Proteomes" id="UP000050794">
    <property type="component" value="Unassembled WGS sequence"/>
</dbReference>
<dbReference type="AlphaFoldDB" id="A0A183UG57"/>
<gene>
    <name evidence="2" type="ORF">TCNE_LOCUS7477</name>
</gene>
<reference evidence="4" key="1">
    <citation type="submission" date="2016-06" db="UniProtKB">
        <authorList>
            <consortium name="WormBaseParasite"/>
        </authorList>
    </citation>
    <scope>IDENTIFICATION</scope>
</reference>
<evidence type="ECO:0000313" key="2">
    <source>
        <dbReference type="EMBL" id="VDM38798.1"/>
    </source>
</evidence>
<evidence type="ECO:0000256" key="1">
    <source>
        <dbReference type="SAM" id="MobiDB-lite"/>
    </source>
</evidence>
<protein>
    <submittedName>
        <fullName evidence="4">NADH dehydrogenase</fullName>
    </submittedName>
</protein>
<keyword evidence="3" id="KW-1185">Reference proteome</keyword>
<evidence type="ECO:0000313" key="3">
    <source>
        <dbReference type="Proteomes" id="UP000050794"/>
    </source>
</evidence>
<accession>A0A183UG57</accession>
<proteinExistence type="predicted"/>